<evidence type="ECO:0000256" key="1">
    <source>
        <dbReference type="ARBA" id="ARBA00004141"/>
    </source>
</evidence>
<dbReference type="PROSITE" id="PS50267">
    <property type="entry name" value="NA_NEUROTRAN_SYMP_3"/>
    <property type="match status" value="1"/>
</dbReference>
<evidence type="ECO:0000256" key="5">
    <source>
        <dbReference type="ARBA" id="ARBA00023136"/>
    </source>
</evidence>
<evidence type="ECO:0000313" key="8">
    <source>
        <dbReference type="EMBL" id="MCJ8145680.1"/>
    </source>
</evidence>
<dbReference type="PANTHER" id="PTHR42948">
    <property type="entry name" value="TRANSPORTER"/>
    <property type="match status" value="1"/>
</dbReference>
<keyword evidence="5 7" id="KW-0472">Membrane</keyword>
<feature type="transmembrane region" description="Helical" evidence="7">
    <location>
        <begin position="181"/>
        <end position="203"/>
    </location>
</feature>
<dbReference type="InterPro" id="IPR037272">
    <property type="entry name" value="SNS_sf"/>
</dbReference>
<feature type="transmembrane region" description="Helical" evidence="7">
    <location>
        <begin position="436"/>
        <end position="462"/>
    </location>
</feature>
<organism evidence="8 9">
    <name type="scientific">Acinetobacter sedimenti</name>
    <dbReference type="NCBI Taxonomy" id="2919922"/>
    <lineage>
        <taxon>Bacteria</taxon>
        <taxon>Pseudomonadati</taxon>
        <taxon>Pseudomonadota</taxon>
        <taxon>Gammaproteobacteria</taxon>
        <taxon>Moraxellales</taxon>
        <taxon>Moraxellaceae</taxon>
        <taxon>Acinetobacter</taxon>
    </lineage>
</organism>
<dbReference type="RefSeq" id="WP_241570378.1">
    <property type="nucleotide sequence ID" value="NZ_JAKUML010000002.1"/>
</dbReference>
<comment type="subcellular location">
    <subcellularLocation>
        <location evidence="1">Membrane</location>
        <topology evidence="1">Multi-pass membrane protein</topology>
    </subcellularLocation>
</comment>
<proteinExistence type="inferred from homology"/>
<feature type="transmembrane region" description="Helical" evidence="7">
    <location>
        <begin position="468"/>
        <end position="488"/>
    </location>
</feature>
<gene>
    <name evidence="8" type="ORF">MKI79_01925</name>
</gene>
<evidence type="ECO:0000256" key="3">
    <source>
        <dbReference type="ARBA" id="ARBA00022692"/>
    </source>
</evidence>
<keyword evidence="6" id="KW-0769">Symport</keyword>
<dbReference type="NCBIfam" id="NF037979">
    <property type="entry name" value="Na_transp"/>
    <property type="match status" value="1"/>
</dbReference>
<dbReference type="GO" id="GO:0015293">
    <property type="term" value="F:symporter activity"/>
    <property type="evidence" value="ECO:0007669"/>
    <property type="project" value="UniProtKB-KW"/>
</dbReference>
<feature type="transmembrane region" description="Helical" evidence="7">
    <location>
        <begin position="362"/>
        <end position="384"/>
    </location>
</feature>
<dbReference type="PROSITE" id="PS00610">
    <property type="entry name" value="NA_NEUROTRAN_SYMP_1"/>
    <property type="match status" value="1"/>
</dbReference>
<name>A0A9X1WVE5_9GAMM</name>
<evidence type="ECO:0000256" key="6">
    <source>
        <dbReference type="RuleBase" id="RU003732"/>
    </source>
</evidence>
<dbReference type="Pfam" id="PF00209">
    <property type="entry name" value="SNF"/>
    <property type="match status" value="2"/>
</dbReference>
<keyword evidence="4 7" id="KW-1133">Transmembrane helix</keyword>
<keyword evidence="3 6" id="KW-0812">Transmembrane</keyword>
<comment type="caution">
    <text evidence="8">The sequence shown here is derived from an EMBL/GenBank/DDBJ whole genome shotgun (WGS) entry which is preliminary data.</text>
</comment>
<dbReference type="PANTHER" id="PTHR42948:SF1">
    <property type="entry name" value="TRANSPORTER"/>
    <property type="match status" value="1"/>
</dbReference>
<feature type="transmembrane region" description="Helical" evidence="7">
    <location>
        <begin position="12"/>
        <end position="33"/>
    </location>
</feature>
<sequence>MTKQRENQRENWSARSGFILAAIGSAVGLGNIWRFPYVTYENGGGAFLIPYLIALFTAGLPLLFLDYAIGHKYRGAPPTAYKRVAKPMESVGWWQVMVTLAIGVYYASVLSWAGSYIFLSWGQKWGEDTEAFFFNTYLQTGEGLAFGFVPHLFFGLLVVWAVTMFILYGGIKKGVEVANKIFIPLLIVLFTILVIQALRLPGATIGLDALFTPNWAAMANYKVWLAAYGHIFFSLSVGFGIMLTYASYLKPKSNVTGSGVVVGLANSSFELLAGIGVFAALGFMAQSAGVEFKEVVSGGIGLAFIAFPKLISSLGAGADLFGFLFFTSLVVAGITSMVSILQVPISAFQDKLGWSRKKSVTIIAGGSAVVSILLFSTHSAIKFVDIIDHFANNIGIVFGALLSIVMITWFKRSKLPELEQHVNAISSIQLGQGWRFMMTVVTPLTLLVAFVLSLIALITTGYGDYPVFMQLIFGWGIVLMFILGALALSRLKDRQ</sequence>
<dbReference type="EMBL" id="JAKUML010000002">
    <property type="protein sequence ID" value="MCJ8145680.1"/>
    <property type="molecule type" value="Genomic_DNA"/>
</dbReference>
<dbReference type="CDD" id="cd10334">
    <property type="entry name" value="SLC6sbd_u1"/>
    <property type="match status" value="1"/>
</dbReference>
<dbReference type="Proteomes" id="UP001139701">
    <property type="component" value="Unassembled WGS sequence"/>
</dbReference>
<keyword evidence="9" id="KW-1185">Reference proteome</keyword>
<evidence type="ECO:0000256" key="7">
    <source>
        <dbReference type="SAM" id="Phobius"/>
    </source>
</evidence>
<dbReference type="GO" id="GO:0016020">
    <property type="term" value="C:membrane"/>
    <property type="evidence" value="ECO:0007669"/>
    <property type="project" value="UniProtKB-SubCell"/>
</dbReference>
<feature type="transmembrane region" description="Helical" evidence="7">
    <location>
        <begin position="144"/>
        <end position="169"/>
    </location>
</feature>
<evidence type="ECO:0000313" key="9">
    <source>
        <dbReference type="Proteomes" id="UP001139701"/>
    </source>
</evidence>
<dbReference type="SUPFAM" id="SSF161070">
    <property type="entry name" value="SNF-like"/>
    <property type="match status" value="1"/>
</dbReference>
<reference evidence="8" key="1">
    <citation type="submission" date="2022-02" db="EMBL/GenBank/DDBJ databases">
        <title>Acinetobacter A3.8 sp. nov., isolated from Sediment (Zhairuo Island).</title>
        <authorList>
            <person name="Zheng K."/>
        </authorList>
    </citation>
    <scope>NUCLEOTIDE SEQUENCE</scope>
    <source>
        <strain evidence="8">A3.8</strain>
    </source>
</reference>
<feature type="transmembrane region" description="Helical" evidence="7">
    <location>
        <begin position="223"/>
        <end position="248"/>
    </location>
</feature>
<dbReference type="AlphaFoldDB" id="A0A9X1WVE5"/>
<feature type="transmembrane region" description="Helical" evidence="7">
    <location>
        <begin position="45"/>
        <end position="70"/>
    </location>
</feature>
<feature type="transmembrane region" description="Helical" evidence="7">
    <location>
        <begin position="91"/>
        <end position="119"/>
    </location>
</feature>
<dbReference type="InterPro" id="IPR000175">
    <property type="entry name" value="Na/ntran_symport"/>
</dbReference>
<feature type="transmembrane region" description="Helical" evidence="7">
    <location>
        <begin position="390"/>
        <end position="410"/>
    </location>
</feature>
<evidence type="ECO:0000256" key="2">
    <source>
        <dbReference type="ARBA" id="ARBA00022448"/>
    </source>
</evidence>
<accession>A0A9X1WVE5</accession>
<protein>
    <recommendedName>
        <fullName evidence="6">Transporter</fullName>
    </recommendedName>
</protein>
<feature type="transmembrane region" description="Helical" evidence="7">
    <location>
        <begin position="260"/>
        <end position="285"/>
    </location>
</feature>
<comment type="similarity">
    <text evidence="6">Belongs to the sodium:neurotransmitter symporter (SNF) (TC 2.A.22) family.</text>
</comment>
<keyword evidence="2 6" id="KW-0813">Transport</keyword>
<feature type="transmembrane region" description="Helical" evidence="7">
    <location>
        <begin position="320"/>
        <end position="341"/>
    </location>
</feature>
<evidence type="ECO:0000256" key="4">
    <source>
        <dbReference type="ARBA" id="ARBA00022989"/>
    </source>
</evidence>
<dbReference type="PRINTS" id="PR00176">
    <property type="entry name" value="NANEUSMPORT"/>
</dbReference>